<evidence type="ECO:0000256" key="11">
    <source>
        <dbReference type="RuleBase" id="RU003345"/>
    </source>
</evidence>
<feature type="active site" evidence="10">
    <location>
        <position position="279"/>
    </location>
</feature>
<evidence type="ECO:0000256" key="7">
    <source>
        <dbReference type="ARBA" id="ARBA00050387"/>
    </source>
</evidence>
<dbReference type="InterPro" id="IPR015590">
    <property type="entry name" value="Aldehyde_DH_dom"/>
</dbReference>
<dbReference type="Gene3D" id="3.40.309.10">
    <property type="entry name" value="Aldehyde Dehydrogenase, Chain A, domain 2"/>
    <property type="match status" value="1"/>
</dbReference>
<evidence type="ECO:0000256" key="8">
    <source>
        <dbReference type="ARBA" id="ARBA00052698"/>
    </source>
</evidence>
<gene>
    <name evidence="13" type="primary">MPUL0C01620</name>
    <name evidence="13" type="ORF">METSCH_C01620</name>
</gene>
<dbReference type="SUPFAM" id="SSF53720">
    <property type="entry name" value="ALDH-like"/>
    <property type="match status" value="1"/>
</dbReference>
<keyword evidence="5 11" id="KW-0560">Oxidoreductase</keyword>
<evidence type="ECO:0000256" key="3">
    <source>
        <dbReference type="ARBA" id="ARBA00013051"/>
    </source>
</evidence>
<dbReference type="PROSITE" id="PS00070">
    <property type="entry name" value="ALDEHYDE_DEHYDR_CYS"/>
    <property type="match status" value="1"/>
</dbReference>
<dbReference type="PROSITE" id="PS00687">
    <property type="entry name" value="ALDEHYDE_DEHYDR_GLU"/>
    <property type="match status" value="1"/>
</dbReference>
<evidence type="ECO:0000256" key="10">
    <source>
        <dbReference type="PROSITE-ProRule" id="PRU10007"/>
    </source>
</evidence>
<dbReference type="Gene3D" id="3.40.605.10">
    <property type="entry name" value="Aldehyde Dehydrogenase, Chain A, domain 1"/>
    <property type="match status" value="1"/>
</dbReference>
<dbReference type="PANTHER" id="PTHR43353:SF5">
    <property type="entry name" value="SUCCINATE-SEMIALDEHYDE DEHYDROGENASE, MITOCHONDRIAL"/>
    <property type="match status" value="1"/>
</dbReference>
<protein>
    <recommendedName>
        <fullName evidence="4">Succinate-semialdehyde dehydrogenase, mitochondrial</fullName>
        <ecNumber evidence="9">1.2.1.16</ecNumber>
        <ecNumber evidence="3">1.2.1.24</ecNumber>
    </recommendedName>
    <alternativeName>
        <fullName evidence="6">NAD(+)-dependent succinic semialdehyde dehydrogenase</fullName>
    </alternativeName>
</protein>
<reference evidence="14" key="1">
    <citation type="submission" date="2019-03" db="EMBL/GenBank/DDBJ databases">
        <title>Snf2 controls pulcherriminic acid biosynthesis and connects pigmentation and antifungal activity of the yeast Metschnikowia pulcherrima.</title>
        <authorList>
            <person name="Gore-Lloyd D."/>
            <person name="Sumann I."/>
            <person name="Brachmann A.O."/>
            <person name="Schneeberger K."/>
            <person name="Ortiz-Merino R.A."/>
            <person name="Moreno-Beltran M."/>
            <person name="Schlaefli M."/>
            <person name="Kirner P."/>
            <person name="Santos Kron A."/>
            <person name="Wolfe K.H."/>
            <person name="Piel J."/>
            <person name="Ahrens C.H."/>
            <person name="Henk D."/>
            <person name="Freimoser F.M."/>
        </authorList>
    </citation>
    <scope>NUCLEOTIDE SEQUENCE [LARGE SCALE GENOMIC DNA]</scope>
    <source>
        <strain evidence="14">APC 1.2</strain>
    </source>
</reference>
<evidence type="ECO:0000313" key="13">
    <source>
        <dbReference type="EMBL" id="QBM88197.1"/>
    </source>
</evidence>
<dbReference type="STRING" id="2163413.A0A4P6XLJ2"/>
<dbReference type="AlphaFoldDB" id="A0A4P6XLJ2"/>
<dbReference type="Proteomes" id="UP000292447">
    <property type="component" value="Chromosome III"/>
</dbReference>
<organism evidence="13 14">
    <name type="scientific">Metschnikowia aff. pulcherrima</name>
    <dbReference type="NCBI Taxonomy" id="2163413"/>
    <lineage>
        <taxon>Eukaryota</taxon>
        <taxon>Fungi</taxon>
        <taxon>Dikarya</taxon>
        <taxon>Ascomycota</taxon>
        <taxon>Saccharomycotina</taxon>
        <taxon>Pichiomycetes</taxon>
        <taxon>Metschnikowiaceae</taxon>
        <taxon>Metschnikowia</taxon>
    </lineage>
</organism>
<dbReference type="GO" id="GO:0004777">
    <property type="term" value="F:succinate-semialdehyde dehydrogenase (NAD+) activity"/>
    <property type="evidence" value="ECO:0007669"/>
    <property type="project" value="UniProtKB-EC"/>
</dbReference>
<dbReference type="CDD" id="cd07103">
    <property type="entry name" value="ALDH_F5_SSADH_GabD"/>
    <property type="match status" value="1"/>
</dbReference>
<dbReference type="InterPro" id="IPR050740">
    <property type="entry name" value="Aldehyde_DH_Superfamily"/>
</dbReference>
<sequence length="508" mass="54328">MFLLAVRAYSKAAPGVSLRLAKLVENQNLLKTQALINGEWISSAETFEVRDPGKVPHESAYLANVSTHPVADFDKAIESAHAAFQTYRKTSARERADLLSKLFNLINANKKDLATIIALENGKPYADAAGEVTYAALFFQWFSEEAAHTTGDIILSSNPQNKILALRQPIGVCGIITPWNFPAAMITRKLAAALSVGCTAVIKPASETPLTALAIGQLAIEAGFPRGTVNIVPSHSSAEAGKAICEHPLVKKVTFTGSTGVGKILMQQAASTLKKCSFELGGNAPFIVFEDADLDAAVAGVVALKFRSSGQTCICANRIFVHADVYEEFSRKLVAALKETTVLGHSLGEDTTHGPLIHDKSLAKVKQHIADARDLGADLLFGGEARPELGAFYHDLTVLGNVTPEMQIFHEETFGPVSPLIKFSSDEEVVRLANDTEVGLAGYFYTQNILRVFSVAEELEVGMMGVNTGAISEASLPFGGVKESGFGREGSKFGTEDYTVVKSVVLGL</sequence>
<comment type="catalytic activity">
    <reaction evidence="8">
        <text>succinate semialdehyde + NAD(+) + H2O = succinate + NADH + 2 H(+)</text>
        <dbReference type="Rhea" id="RHEA:13217"/>
        <dbReference type="ChEBI" id="CHEBI:15377"/>
        <dbReference type="ChEBI" id="CHEBI:15378"/>
        <dbReference type="ChEBI" id="CHEBI:30031"/>
        <dbReference type="ChEBI" id="CHEBI:57540"/>
        <dbReference type="ChEBI" id="CHEBI:57706"/>
        <dbReference type="ChEBI" id="CHEBI:57945"/>
        <dbReference type="EC" id="1.2.1.16"/>
    </reaction>
</comment>
<dbReference type="EMBL" id="CP034458">
    <property type="protein sequence ID" value="QBM88197.1"/>
    <property type="molecule type" value="Genomic_DNA"/>
</dbReference>
<feature type="domain" description="Aldehyde dehydrogenase" evidence="12">
    <location>
        <begin position="40"/>
        <end position="504"/>
    </location>
</feature>
<dbReference type="FunFam" id="3.40.309.10:FF:000004">
    <property type="entry name" value="Succinate-semialdehyde dehydrogenase I"/>
    <property type="match status" value="1"/>
</dbReference>
<evidence type="ECO:0000259" key="12">
    <source>
        <dbReference type="Pfam" id="PF00171"/>
    </source>
</evidence>
<dbReference type="InterPro" id="IPR016160">
    <property type="entry name" value="Ald_DH_CS_CYS"/>
</dbReference>
<evidence type="ECO:0000256" key="1">
    <source>
        <dbReference type="ARBA" id="ARBA00005176"/>
    </source>
</evidence>
<evidence type="ECO:0000256" key="9">
    <source>
        <dbReference type="ARBA" id="ARBA00067047"/>
    </source>
</evidence>
<dbReference type="Pfam" id="PF00171">
    <property type="entry name" value="Aldedh"/>
    <property type="match status" value="1"/>
</dbReference>
<accession>A0A4P6XLJ2</accession>
<dbReference type="GO" id="GO:0009450">
    <property type="term" value="P:gamma-aminobutyric acid catabolic process"/>
    <property type="evidence" value="ECO:0007669"/>
    <property type="project" value="TreeGrafter"/>
</dbReference>
<evidence type="ECO:0000313" key="14">
    <source>
        <dbReference type="Proteomes" id="UP000292447"/>
    </source>
</evidence>
<dbReference type="InterPro" id="IPR016162">
    <property type="entry name" value="Ald_DH_N"/>
</dbReference>
<proteinExistence type="inferred from homology"/>
<dbReference type="PANTHER" id="PTHR43353">
    <property type="entry name" value="SUCCINATE-SEMIALDEHYDE DEHYDROGENASE, MITOCHONDRIAL"/>
    <property type="match status" value="1"/>
</dbReference>
<evidence type="ECO:0000256" key="2">
    <source>
        <dbReference type="ARBA" id="ARBA00009986"/>
    </source>
</evidence>
<evidence type="ECO:0000256" key="6">
    <source>
        <dbReference type="ARBA" id="ARBA00030806"/>
    </source>
</evidence>
<comment type="similarity">
    <text evidence="2 11">Belongs to the aldehyde dehydrogenase family.</text>
</comment>
<comment type="pathway">
    <text evidence="1">Amino-acid degradation; 4-aminobutanoate degradation.</text>
</comment>
<name>A0A4P6XLJ2_9ASCO</name>
<comment type="catalytic activity">
    <reaction evidence="7">
        <text>succinate semialdehyde + NADP(+) + H2O = succinate + NADPH + 2 H(+)</text>
        <dbReference type="Rhea" id="RHEA:13213"/>
        <dbReference type="ChEBI" id="CHEBI:15377"/>
        <dbReference type="ChEBI" id="CHEBI:15378"/>
        <dbReference type="ChEBI" id="CHEBI:30031"/>
        <dbReference type="ChEBI" id="CHEBI:57706"/>
        <dbReference type="ChEBI" id="CHEBI:57783"/>
        <dbReference type="ChEBI" id="CHEBI:58349"/>
        <dbReference type="EC" id="1.2.1.16"/>
    </reaction>
</comment>
<dbReference type="InterPro" id="IPR016163">
    <property type="entry name" value="Ald_DH_C"/>
</dbReference>
<dbReference type="EC" id="1.2.1.16" evidence="9"/>
<dbReference type="EC" id="1.2.1.24" evidence="3"/>
<dbReference type="FunFam" id="3.40.605.10:FF:000005">
    <property type="entry name" value="Succinate-semialdehyde dehydrogenase I"/>
    <property type="match status" value="1"/>
</dbReference>
<evidence type="ECO:0000256" key="5">
    <source>
        <dbReference type="ARBA" id="ARBA00023002"/>
    </source>
</evidence>
<keyword evidence="14" id="KW-1185">Reference proteome</keyword>
<evidence type="ECO:0000256" key="4">
    <source>
        <dbReference type="ARBA" id="ARBA00019842"/>
    </source>
</evidence>
<dbReference type="InterPro" id="IPR016161">
    <property type="entry name" value="Ald_DH/histidinol_DH"/>
</dbReference>
<dbReference type="GO" id="GO:0005737">
    <property type="term" value="C:cytoplasm"/>
    <property type="evidence" value="ECO:0007669"/>
    <property type="project" value="TreeGrafter"/>
</dbReference>
<dbReference type="InterPro" id="IPR029510">
    <property type="entry name" value="Ald_DH_CS_GLU"/>
</dbReference>